<evidence type="ECO:0000313" key="2">
    <source>
        <dbReference type="Proteomes" id="UP000789901"/>
    </source>
</evidence>
<evidence type="ECO:0000313" key="1">
    <source>
        <dbReference type="EMBL" id="CAG8857422.1"/>
    </source>
</evidence>
<feature type="non-terminal residue" evidence="1">
    <location>
        <position position="42"/>
    </location>
</feature>
<organism evidence="1 2">
    <name type="scientific">Gigaspora margarita</name>
    <dbReference type="NCBI Taxonomy" id="4874"/>
    <lineage>
        <taxon>Eukaryota</taxon>
        <taxon>Fungi</taxon>
        <taxon>Fungi incertae sedis</taxon>
        <taxon>Mucoromycota</taxon>
        <taxon>Glomeromycotina</taxon>
        <taxon>Glomeromycetes</taxon>
        <taxon>Diversisporales</taxon>
        <taxon>Gigasporaceae</taxon>
        <taxon>Gigaspora</taxon>
    </lineage>
</organism>
<gene>
    <name evidence="1" type="ORF">GMARGA_LOCUS46241</name>
</gene>
<protein>
    <submittedName>
        <fullName evidence="1">16034_t:CDS:1</fullName>
    </submittedName>
</protein>
<name>A0ABN7XQT3_GIGMA</name>
<dbReference type="Proteomes" id="UP000789901">
    <property type="component" value="Unassembled WGS sequence"/>
</dbReference>
<dbReference type="EMBL" id="CAJVQB010170817">
    <property type="protein sequence ID" value="CAG8857422.1"/>
    <property type="molecule type" value="Genomic_DNA"/>
</dbReference>
<accession>A0ABN7XQT3</accession>
<keyword evidence="2" id="KW-1185">Reference proteome</keyword>
<feature type="non-terminal residue" evidence="1">
    <location>
        <position position="1"/>
    </location>
</feature>
<sequence length="42" mass="5288">DEKEAWEVAAENNHLTKKEGDNKYDEWKNRWDWESTYHENYK</sequence>
<reference evidence="1 2" key="1">
    <citation type="submission" date="2021-06" db="EMBL/GenBank/DDBJ databases">
        <authorList>
            <person name="Kallberg Y."/>
            <person name="Tangrot J."/>
            <person name="Rosling A."/>
        </authorList>
    </citation>
    <scope>NUCLEOTIDE SEQUENCE [LARGE SCALE GENOMIC DNA]</scope>
    <source>
        <strain evidence="1 2">120-4 pot B 10/14</strain>
    </source>
</reference>
<proteinExistence type="predicted"/>
<comment type="caution">
    <text evidence="1">The sequence shown here is derived from an EMBL/GenBank/DDBJ whole genome shotgun (WGS) entry which is preliminary data.</text>
</comment>